<dbReference type="PROSITE" id="PS50191">
    <property type="entry name" value="CRAL_TRIO"/>
    <property type="match status" value="1"/>
</dbReference>
<dbReference type="Gene3D" id="2.60.120.680">
    <property type="entry name" value="GOLD domain"/>
    <property type="match status" value="1"/>
</dbReference>
<dbReference type="PANTHER" id="PTHR23324">
    <property type="entry name" value="SEC14 RELATED PROTEIN"/>
    <property type="match status" value="1"/>
</dbReference>
<dbReference type="InterPro" id="IPR001251">
    <property type="entry name" value="CRAL-TRIO_dom"/>
</dbReference>
<dbReference type="Pfam" id="PF00650">
    <property type="entry name" value="CRAL_TRIO"/>
    <property type="match status" value="1"/>
</dbReference>
<keyword evidence="2" id="KW-0472">Membrane</keyword>
<dbReference type="PROSITE" id="PS50866">
    <property type="entry name" value="GOLD"/>
    <property type="match status" value="1"/>
</dbReference>
<dbReference type="SUPFAM" id="SSF52087">
    <property type="entry name" value="CRAL/TRIO domain"/>
    <property type="match status" value="1"/>
</dbReference>
<comment type="caution">
    <text evidence="5">The sequence shown here is derived from an EMBL/GenBank/DDBJ whole genome shotgun (WGS) entry which is preliminary data.</text>
</comment>
<feature type="domain" description="GOLD" evidence="4">
    <location>
        <begin position="286"/>
        <end position="398"/>
    </location>
</feature>
<dbReference type="CDD" id="cd00170">
    <property type="entry name" value="SEC14"/>
    <property type="match status" value="1"/>
</dbReference>
<organism evidence="5 6">
    <name type="scientific">Pararge aegeria aegeria</name>
    <dbReference type="NCBI Taxonomy" id="348720"/>
    <lineage>
        <taxon>Eukaryota</taxon>
        <taxon>Metazoa</taxon>
        <taxon>Ecdysozoa</taxon>
        <taxon>Arthropoda</taxon>
        <taxon>Hexapoda</taxon>
        <taxon>Insecta</taxon>
        <taxon>Pterygota</taxon>
        <taxon>Neoptera</taxon>
        <taxon>Endopterygota</taxon>
        <taxon>Lepidoptera</taxon>
        <taxon>Glossata</taxon>
        <taxon>Ditrysia</taxon>
        <taxon>Papilionoidea</taxon>
        <taxon>Nymphalidae</taxon>
        <taxon>Satyrinae</taxon>
        <taxon>Satyrini</taxon>
        <taxon>Parargina</taxon>
        <taxon>Pararge</taxon>
    </lineage>
</organism>
<dbReference type="OrthoDB" id="1434354at2759"/>
<evidence type="ECO:0000256" key="1">
    <source>
        <dbReference type="SAM" id="MobiDB-lite"/>
    </source>
</evidence>
<dbReference type="Gene3D" id="3.40.525.10">
    <property type="entry name" value="CRAL-TRIO lipid binding domain"/>
    <property type="match status" value="1"/>
</dbReference>
<dbReference type="InterPro" id="IPR051064">
    <property type="entry name" value="SEC14/CRAL-TRIO_domain"/>
</dbReference>
<keyword evidence="2" id="KW-1133">Transmembrane helix</keyword>
<evidence type="ECO:0000259" key="4">
    <source>
        <dbReference type="PROSITE" id="PS50866"/>
    </source>
</evidence>
<feature type="domain" description="CRAL-TRIO" evidence="3">
    <location>
        <begin position="114"/>
        <end position="269"/>
    </location>
</feature>
<keyword evidence="6" id="KW-1185">Reference proteome</keyword>
<feature type="transmembrane region" description="Helical" evidence="2">
    <location>
        <begin position="72"/>
        <end position="92"/>
    </location>
</feature>
<gene>
    <name evidence="5" type="primary">jg19153</name>
    <name evidence="5" type="ORF">PAEG_LOCUS10618</name>
</gene>
<reference evidence="5" key="1">
    <citation type="submission" date="2022-03" db="EMBL/GenBank/DDBJ databases">
        <authorList>
            <person name="Lindestad O."/>
        </authorList>
    </citation>
    <scope>NUCLEOTIDE SEQUENCE</scope>
</reference>
<proteinExistence type="predicted"/>
<dbReference type="InterPro" id="IPR009038">
    <property type="entry name" value="GOLD_dom"/>
</dbReference>
<name>A0A8S4R6R6_9NEOP</name>
<evidence type="ECO:0000313" key="6">
    <source>
        <dbReference type="Proteomes" id="UP000838756"/>
    </source>
</evidence>
<evidence type="ECO:0000313" key="5">
    <source>
        <dbReference type="EMBL" id="CAH2232350.1"/>
    </source>
</evidence>
<evidence type="ECO:0000256" key="2">
    <source>
        <dbReference type="SAM" id="Phobius"/>
    </source>
</evidence>
<feature type="transmembrane region" description="Helical" evidence="2">
    <location>
        <begin position="104"/>
        <end position="128"/>
    </location>
</feature>
<feature type="region of interest" description="Disordered" evidence="1">
    <location>
        <begin position="407"/>
        <end position="426"/>
    </location>
</feature>
<dbReference type="PANTHER" id="PTHR23324:SF83">
    <property type="entry name" value="SEC14-LIKE PROTEIN 2"/>
    <property type="match status" value="1"/>
</dbReference>
<dbReference type="InterPro" id="IPR036865">
    <property type="entry name" value="CRAL-TRIO_dom_sf"/>
</dbReference>
<sequence>MKGLLLSAEEFCPISPITFIRSTQNLGKIKQFRRSVRDVLKPEHNDHFLLRWLRGNFLPIVSYLMFHRSMRLVEVSFFAVVWAYCWNMALPVRVSTLGLEEVKGLFLMFLEASLLVIPFVGLDVWGLLHAVTRTDIIRMVLLHLENYLSLASKQAQTHGANALKVTVLFDLEGFNMRQYAWKPAAELVFSLLQIYEANYPEILKICFIVNAPKVFSLAFNVIKKFMDEYTLSKIRIYGSDAKKWQAQVLTVIDKDQLPQHYGGSMVDENGDPKCSSIVKPGGKVSKKFYARNVLNESKKEYTKVTVKTGEKHCVDLLCADGDSVLKWEFGVDSHDIKFSIKRRDQDGNESIVHDPKKVSEGPMEVGVLSCSGPATYTIIFDNKGSFLRNKKVYYDIIMTMPERDLNMSDDPEDLVPSGASMVTATP</sequence>
<dbReference type="EMBL" id="CAKXAJ010024893">
    <property type="protein sequence ID" value="CAH2232350.1"/>
    <property type="molecule type" value="Genomic_DNA"/>
</dbReference>
<protein>
    <submittedName>
        <fullName evidence="5">Jg19153 protein</fullName>
    </submittedName>
</protein>
<dbReference type="AlphaFoldDB" id="A0A8S4R6R6"/>
<dbReference type="SUPFAM" id="SSF101576">
    <property type="entry name" value="Supernatant protein factor (SPF), C-terminal domain"/>
    <property type="match status" value="1"/>
</dbReference>
<dbReference type="GO" id="GO:0005737">
    <property type="term" value="C:cytoplasm"/>
    <property type="evidence" value="ECO:0007669"/>
    <property type="project" value="TreeGrafter"/>
</dbReference>
<dbReference type="InterPro" id="IPR036598">
    <property type="entry name" value="GOLD_dom_sf"/>
</dbReference>
<keyword evidence="2" id="KW-0812">Transmembrane</keyword>
<dbReference type="SMART" id="SM00516">
    <property type="entry name" value="SEC14"/>
    <property type="match status" value="1"/>
</dbReference>
<dbReference type="Proteomes" id="UP000838756">
    <property type="component" value="Unassembled WGS sequence"/>
</dbReference>
<evidence type="ECO:0000259" key="3">
    <source>
        <dbReference type="PROSITE" id="PS50191"/>
    </source>
</evidence>
<accession>A0A8S4R6R6</accession>